<dbReference type="RefSeq" id="WP_044615814.1">
    <property type="nucleotide sequence ID" value="NZ_CP007142.1"/>
</dbReference>
<dbReference type="Proteomes" id="UP000032266">
    <property type="component" value="Chromosome"/>
</dbReference>
<name>A0A0C5VRG8_9GAMM</name>
<organism evidence="1 2">
    <name type="scientific">Gynuella sunshinyii YC6258</name>
    <dbReference type="NCBI Taxonomy" id="1445510"/>
    <lineage>
        <taxon>Bacteria</taxon>
        <taxon>Pseudomonadati</taxon>
        <taxon>Pseudomonadota</taxon>
        <taxon>Gammaproteobacteria</taxon>
        <taxon>Oceanospirillales</taxon>
        <taxon>Saccharospirillaceae</taxon>
        <taxon>Gynuella</taxon>
    </lineage>
</organism>
<proteinExistence type="predicted"/>
<keyword evidence="2" id="KW-1185">Reference proteome</keyword>
<dbReference type="EMBL" id="CP007142">
    <property type="protein sequence ID" value="AJQ92849.1"/>
    <property type="molecule type" value="Genomic_DNA"/>
</dbReference>
<sequence>MKYTYIIPKDELDDAIFEPTAQNDDNPFKLFKSVYAVDIVKWLDNDESVKRFLQFLIKIEDDVNDSLDGMGVAKGLVKSHIGKVISKVGNDFKNLSTDDLRTLVKQQKSAYIVAQIVAYHVAGESDELMRALRRFSCTRGGCDLGGAFQTLR</sequence>
<dbReference type="KEGG" id="gsn:YC6258_00799"/>
<accession>A0A0C5VRG8</accession>
<protein>
    <submittedName>
        <fullName evidence="1">Uncharacterized protein</fullName>
    </submittedName>
</protein>
<reference evidence="1 2" key="1">
    <citation type="submission" date="2014-01" db="EMBL/GenBank/DDBJ databases">
        <title>Full genme sequencing of cellulolytic bacterium Gynuella sunshinyii YC6258T gen. nov., sp. nov.</title>
        <authorList>
            <person name="Khan H."/>
            <person name="Chung E.J."/>
            <person name="Chung Y.R."/>
        </authorList>
    </citation>
    <scope>NUCLEOTIDE SEQUENCE [LARGE SCALE GENOMIC DNA]</scope>
    <source>
        <strain evidence="1 2">YC6258</strain>
    </source>
</reference>
<dbReference type="STRING" id="1445510.YC6258_00799"/>
<gene>
    <name evidence="1" type="ORF">YC6258_00799</name>
</gene>
<dbReference type="AlphaFoldDB" id="A0A0C5VRG8"/>
<evidence type="ECO:0000313" key="1">
    <source>
        <dbReference type="EMBL" id="AJQ92849.1"/>
    </source>
</evidence>
<dbReference type="HOGENOM" id="CLU_1719769_0_0_6"/>
<evidence type="ECO:0000313" key="2">
    <source>
        <dbReference type="Proteomes" id="UP000032266"/>
    </source>
</evidence>